<evidence type="ECO:0000313" key="1">
    <source>
        <dbReference type="EMBL" id="KAH7677557.1"/>
    </source>
</evidence>
<keyword evidence="2" id="KW-1185">Reference proteome</keyword>
<name>A0ACB7VT14_DIOAL</name>
<dbReference type="Proteomes" id="UP000827976">
    <property type="component" value="Chromosome 7"/>
</dbReference>
<protein>
    <submittedName>
        <fullName evidence="1">Uncharacterized protein</fullName>
    </submittedName>
</protein>
<proteinExistence type="predicted"/>
<dbReference type="EMBL" id="CM037017">
    <property type="protein sequence ID" value="KAH7677557.1"/>
    <property type="molecule type" value="Genomic_DNA"/>
</dbReference>
<accession>A0ACB7VT14</accession>
<comment type="caution">
    <text evidence="1">The sequence shown here is derived from an EMBL/GenBank/DDBJ whole genome shotgun (WGS) entry which is preliminary data.</text>
</comment>
<gene>
    <name evidence="1" type="ORF">IHE45_07G092400</name>
</gene>
<evidence type="ECO:0000313" key="2">
    <source>
        <dbReference type="Proteomes" id="UP000827976"/>
    </source>
</evidence>
<sequence length="91" mass="10666">MRGKMKPLLHLFLFLLFISLILTQGCVALRNNEYSQMVLQKEIVRKEMMMYDDDDDGDDDKFVKKRMDFETHDYPGSGANNRHDPRGPGRD</sequence>
<reference evidence="2" key="1">
    <citation type="journal article" date="2022" name="Nat. Commun.">
        <title>Chromosome evolution and the genetic basis of agronomically important traits in greater yam.</title>
        <authorList>
            <person name="Bredeson J.V."/>
            <person name="Lyons J.B."/>
            <person name="Oniyinde I.O."/>
            <person name="Okereke N.R."/>
            <person name="Kolade O."/>
            <person name="Nnabue I."/>
            <person name="Nwadili C.O."/>
            <person name="Hribova E."/>
            <person name="Parker M."/>
            <person name="Nwogha J."/>
            <person name="Shu S."/>
            <person name="Carlson J."/>
            <person name="Kariba R."/>
            <person name="Muthemba S."/>
            <person name="Knop K."/>
            <person name="Barton G.J."/>
            <person name="Sherwood A.V."/>
            <person name="Lopez-Montes A."/>
            <person name="Asiedu R."/>
            <person name="Jamnadass R."/>
            <person name="Muchugi A."/>
            <person name="Goodstein D."/>
            <person name="Egesi C.N."/>
            <person name="Featherston J."/>
            <person name="Asfaw A."/>
            <person name="Simpson G.G."/>
            <person name="Dolezel J."/>
            <person name="Hendre P.S."/>
            <person name="Van Deynze A."/>
            <person name="Kumar P.L."/>
            <person name="Obidiegwu J.E."/>
            <person name="Bhattacharjee R."/>
            <person name="Rokhsar D.S."/>
        </authorList>
    </citation>
    <scope>NUCLEOTIDE SEQUENCE [LARGE SCALE GENOMIC DNA]</scope>
    <source>
        <strain evidence="2">cv. TDa95/00328</strain>
    </source>
</reference>
<organism evidence="1 2">
    <name type="scientific">Dioscorea alata</name>
    <name type="common">Purple yam</name>
    <dbReference type="NCBI Taxonomy" id="55571"/>
    <lineage>
        <taxon>Eukaryota</taxon>
        <taxon>Viridiplantae</taxon>
        <taxon>Streptophyta</taxon>
        <taxon>Embryophyta</taxon>
        <taxon>Tracheophyta</taxon>
        <taxon>Spermatophyta</taxon>
        <taxon>Magnoliopsida</taxon>
        <taxon>Liliopsida</taxon>
        <taxon>Dioscoreales</taxon>
        <taxon>Dioscoreaceae</taxon>
        <taxon>Dioscorea</taxon>
    </lineage>
</organism>